<gene>
    <name evidence="1" type="ORF">ACFO6W_21095</name>
</gene>
<sequence length="69" mass="7325">MESTVDGSGRVFPIVQGTEIHTTGLTKRELFAAMAMQGILADPEVSDAIKASSFAVKCADALINELNKE</sequence>
<comment type="caution">
    <text evidence="1">The sequence shown here is derived from an EMBL/GenBank/DDBJ whole genome shotgun (WGS) entry which is preliminary data.</text>
</comment>
<name>A0ABV9L1H1_9BACT</name>
<accession>A0ABV9L1H1</accession>
<protein>
    <submittedName>
        <fullName evidence="1">Uncharacterized protein</fullName>
    </submittedName>
</protein>
<evidence type="ECO:0000313" key="2">
    <source>
        <dbReference type="Proteomes" id="UP001596023"/>
    </source>
</evidence>
<dbReference type="RefSeq" id="WP_380000162.1">
    <property type="nucleotide sequence ID" value="NZ_JBHSGN010000122.1"/>
</dbReference>
<reference evidence="2" key="1">
    <citation type="journal article" date="2019" name="Int. J. Syst. Evol. Microbiol.">
        <title>The Global Catalogue of Microorganisms (GCM) 10K type strain sequencing project: providing services to taxonomists for standard genome sequencing and annotation.</title>
        <authorList>
            <consortium name="The Broad Institute Genomics Platform"/>
            <consortium name="The Broad Institute Genome Sequencing Center for Infectious Disease"/>
            <person name="Wu L."/>
            <person name="Ma J."/>
        </authorList>
    </citation>
    <scope>NUCLEOTIDE SEQUENCE [LARGE SCALE GENOMIC DNA]</scope>
    <source>
        <strain evidence="2">CCUG 66188</strain>
    </source>
</reference>
<organism evidence="1 2">
    <name type="scientific">Dysgonomonas termitidis</name>
    <dbReference type="NCBI Taxonomy" id="1516126"/>
    <lineage>
        <taxon>Bacteria</taxon>
        <taxon>Pseudomonadati</taxon>
        <taxon>Bacteroidota</taxon>
        <taxon>Bacteroidia</taxon>
        <taxon>Bacteroidales</taxon>
        <taxon>Dysgonomonadaceae</taxon>
        <taxon>Dysgonomonas</taxon>
    </lineage>
</organism>
<evidence type="ECO:0000313" key="1">
    <source>
        <dbReference type="EMBL" id="MFC4676187.1"/>
    </source>
</evidence>
<keyword evidence="2" id="KW-1185">Reference proteome</keyword>
<dbReference type="Proteomes" id="UP001596023">
    <property type="component" value="Unassembled WGS sequence"/>
</dbReference>
<proteinExistence type="predicted"/>
<dbReference type="EMBL" id="JBHSGN010000122">
    <property type="protein sequence ID" value="MFC4676187.1"/>
    <property type="molecule type" value="Genomic_DNA"/>
</dbReference>